<gene>
    <name evidence="1" type="ORF">Fcan01_22857</name>
</gene>
<evidence type="ECO:0000313" key="2">
    <source>
        <dbReference type="Proteomes" id="UP000198287"/>
    </source>
</evidence>
<reference evidence="1 2" key="1">
    <citation type="submission" date="2015-12" db="EMBL/GenBank/DDBJ databases">
        <title>The genome of Folsomia candida.</title>
        <authorList>
            <person name="Faddeeva A."/>
            <person name="Derks M.F."/>
            <person name="Anvar Y."/>
            <person name="Smit S."/>
            <person name="Van Straalen N."/>
            <person name="Roelofs D."/>
        </authorList>
    </citation>
    <scope>NUCLEOTIDE SEQUENCE [LARGE SCALE GENOMIC DNA]</scope>
    <source>
        <strain evidence="1 2">VU population</strain>
        <tissue evidence="1">Whole body</tissue>
    </source>
</reference>
<dbReference type="EMBL" id="LNIX01000026">
    <property type="protein sequence ID" value="OXA42328.1"/>
    <property type="molecule type" value="Genomic_DNA"/>
</dbReference>
<dbReference type="Proteomes" id="UP000198287">
    <property type="component" value="Unassembled WGS sequence"/>
</dbReference>
<keyword evidence="2" id="KW-1185">Reference proteome</keyword>
<organism evidence="1 2">
    <name type="scientific">Folsomia candida</name>
    <name type="common">Springtail</name>
    <dbReference type="NCBI Taxonomy" id="158441"/>
    <lineage>
        <taxon>Eukaryota</taxon>
        <taxon>Metazoa</taxon>
        <taxon>Ecdysozoa</taxon>
        <taxon>Arthropoda</taxon>
        <taxon>Hexapoda</taxon>
        <taxon>Collembola</taxon>
        <taxon>Entomobryomorpha</taxon>
        <taxon>Isotomoidea</taxon>
        <taxon>Isotomidae</taxon>
        <taxon>Proisotominae</taxon>
        <taxon>Folsomia</taxon>
    </lineage>
</organism>
<name>A0A226DBP4_FOLCA</name>
<accession>A0A226DBP4</accession>
<proteinExistence type="predicted"/>
<protein>
    <submittedName>
        <fullName evidence="1">Uncharacterized protein</fullName>
    </submittedName>
</protein>
<comment type="caution">
    <text evidence="1">The sequence shown here is derived from an EMBL/GenBank/DDBJ whole genome shotgun (WGS) entry which is preliminary data.</text>
</comment>
<dbReference type="AlphaFoldDB" id="A0A226DBP4"/>
<sequence length="166" mass="18204">MSSVAAVIKGANLSDISETLKRIADVDDCVILIRGGGNRDIQTTIVRGAFGNQVSILTGKEGEAAWIGQDEGGAKNVVVLTPEFLQLLESPLVIPAMLTTEQAFKFKNANGVETEIPKGCIRIFLDNPITADPCEMLGASIRMYFEEARPDWNTNELNNFQMWRTE</sequence>
<evidence type="ECO:0000313" key="1">
    <source>
        <dbReference type="EMBL" id="OXA42328.1"/>
    </source>
</evidence>